<protein>
    <submittedName>
        <fullName evidence="11">Polar amino acid transport system permease protein</fullName>
    </submittedName>
</protein>
<comment type="subcellular location">
    <subcellularLocation>
        <location evidence="1 9">Cell membrane</location>
        <topology evidence="1 9">Multi-pass membrane protein</topology>
    </subcellularLocation>
</comment>
<evidence type="ECO:0000256" key="5">
    <source>
        <dbReference type="ARBA" id="ARBA00022692"/>
    </source>
</evidence>
<dbReference type="AlphaFoldDB" id="A0A4R7ZIC4"/>
<gene>
    <name evidence="11" type="ORF">EDD63_1286</name>
</gene>
<evidence type="ECO:0000256" key="1">
    <source>
        <dbReference type="ARBA" id="ARBA00004651"/>
    </source>
</evidence>
<keyword evidence="12" id="KW-1185">Reference proteome</keyword>
<dbReference type="PANTHER" id="PTHR30614">
    <property type="entry name" value="MEMBRANE COMPONENT OF AMINO ACID ABC TRANSPORTER"/>
    <property type="match status" value="1"/>
</dbReference>
<name>A0A4R7ZIC4_9FIRM</name>
<evidence type="ECO:0000256" key="9">
    <source>
        <dbReference type="RuleBase" id="RU363032"/>
    </source>
</evidence>
<accession>A0A4R7ZIC4</accession>
<dbReference type="GO" id="GO:0043190">
    <property type="term" value="C:ATP-binding cassette (ABC) transporter complex"/>
    <property type="evidence" value="ECO:0007669"/>
    <property type="project" value="InterPro"/>
</dbReference>
<comment type="similarity">
    <text evidence="2">Belongs to the binding-protein-dependent transport system permease family. HisMQ subfamily.</text>
</comment>
<keyword evidence="6" id="KW-0029">Amino-acid transport</keyword>
<keyword evidence="5 9" id="KW-0812">Transmembrane</keyword>
<dbReference type="PANTHER" id="PTHR30614:SF20">
    <property type="entry name" value="GLUTAMINE TRANSPORT SYSTEM PERMEASE PROTEIN GLNP"/>
    <property type="match status" value="1"/>
</dbReference>
<evidence type="ECO:0000256" key="7">
    <source>
        <dbReference type="ARBA" id="ARBA00022989"/>
    </source>
</evidence>
<organism evidence="11 12">
    <name type="scientific">Breznakia blatticola</name>
    <dbReference type="NCBI Taxonomy" id="1754012"/>
    <lineage>
        <taxon>Bacteria</taxon>
        <taxon>Bacillati</taxon>
        <taxon>Bacillota</taxon>
        <taxon>Erysipelotrichia</taxon>
        <taxon>Erysipelotrichales</taxon>
        <taxon>Erysipelotrichaceae</taxon>
        <taxon>Breznakia</taxon>
    </lineage>
</organism>
<dbReference type="OrthoDB" id="9787841at2"/>
<dbReference type="Pfam" id="PF00528">
    <property type="entry name" value="BPD_transp_1"/>
    <property type="match status" value="1"/>
</dbReference>
<comment type="caution">
    <text evidence="11">The sequence shown here is derived from an EMBL/GenBank/DDBJ whole genome shotgun (WGS) entry which is preliminary data.</text>
</comment>
<dbReference type="InterPro" id="IPR010065">
    <property type="entry name" value="AA_ABC_transptr_permease_3TM"/>
</dbReference>
<proteinExistence type="inferred from homology"/>
<feature type="transmembrane region" description="Helical" evidence="9">
    <location>
        <begin position="64"/>
        <end position="81"/>
    </location>
</feature>
<dbReference type="CDD" id="cd06261">
    <property type="entry name" value="TM_PBP2"/>
    <property type="match status" value="1"/>
</dbReference>
<evidence type="ECO:0000256" key="3">
    <source>
        <dbReference type="ARBA" id="ARBA00022448"/>
    </source>
</evidence>
<evidence type="ECO:0000256" key="6">
    <source>
        <dbReference type="ARBA" id="ARBA00022970"/>
    </source>
</evidence>
<evidence type="ECO:0000256" key="8">
    <source>
        <dbReference type="ARBA" id="ARBA00023136"/>
    </source>
</evidence>
<keyword evidence="3 9" id="KW-0813">Transport</keyword>
<keyword evidence="4" id="KW-1003">Cell membrane</keyword>
<evidence type="ECO:0000256" key="2">
    <source>
        <dbReference type="ARBA" id="ARBA00010072"/>
    </source>
</evidence>
<dbReference type="Proteomes" id="UP000294743">
    <property type="component" value="Unassembled WGS sequence"/>
</dbReference>
<evidence type="ECO:0000313" key="12">
    <source>
        <dbReference type="Proteomes" id="UP000294743"/>
    </source>
</evidence>
<keyword evidence="7 9" id="KW-1133">Transmembrane helix</keyword>
<feature type="transmembrane region" description="Helical" evidence="9">
    <location>
        <begin position="190"/>
        <end position="211"/>
    </location>
</feature>
<dbReference type="InterPro" id="IPR035906">
    <property type="entry name" value="MetI-like_sf"/>
</dbReference>
<dbReference type="PROSITE" id="PS50928">
    <property type="entry name" value="ABC_TM1"/>
    <property type="match status" value="1"/>
</dbReference>
<dbReference type="InterPro" id="IPR043429">
    <property type="entry name" value="ArtM/GltK/GlnP/TcyL/YhdX-like"/>
</dbReference>
<dbReference type="EMBL" id="SODD01000028">
    <property type="protein sequence ID" value="TDW16108.1"/>
    <property type="molecule type" value="Genomic_DNA"/>
</dbReference>
<evidence type="ECO:0000256" key="4">
    <source>
        <dbReference type="ARBA" id="ARBA00022475"/>
    </source>
</evidence>
<dbReference type="GO" id="GO:0006865">
    <property type="term" value="P:amino acid transport"/>
    <property type="evidence" value="ECO:0007669"/>
    <property type="project" value="UniProtKB-KW"/>
</dbReference>
<dbReference type="NCBIfam" id="TIGR01726">
    <property type="entry name" value="HEQRo_perm_3TM"/>
    <property type="match status" value="1"/>
</dbReference>
<dbReference type="Gene3D" id="1.10.3720.10">
    <property type="entry name" value="MetI-like"/>
    <property type="match status" value="1"/>
</dbReference>
<evidence type="ECO:0000259" key="10">
    <source>
        <dbReference type="PROSITE" id="PS50928"/>
    </source>
</evidence>
<reference evidence="11 12" key="1">
    <citation type="submission" date="2019-03" db="EMBL/GenBank/DDBJ databases">
        <title>Genomic Encyclopedia of Type Strains, Phase IV (KMG-IV): sequencing the most valuable type-strain genomes for metagenomic binning, comparative biology and taxonomic classification.</title>
        <authorList>
            <person name="Goeker M."/>
        </authorList>
    </citation>
    <scope>NUCLEOTIDE SEQUENCE [LARGE SCALE GENOMIC DNA]</scope>
    <source>
        <strain evidence="11 12">DSM 28867</strain>
    </source>
</reference>
<dbReference type="SUPFAM" id="SSF161098">
    <property type="entry name" value="MetI-like"/>
    <property type="match status" value="1"/>
</dbReference>
<dbReference type="RefSeq" id="WP_134170160.1">
    <property type="nucleotide sequence ID" value="NZ_SODD01000028.1"/>
</dbReference>
<feature type="domain" description="ABC transmembrane type-1" evidence="10">
    <location>
        <begin position="19"/>
        <end position="208"/>
    </location>
</feature>
<sequence>MNFDISIIEQYGPLILSGLPMVLFISFVSAVFGFLIGLLAVFLRGRNKVLKTIVNGYIDLIRGTPVYVQLIFFYLGLPGLFPGFNPPEVLSCIIVFSINSGAYLSEILRAGVEGIDRGQIEAARALGVSKSDIARHIIFPLALRNVLPAVMNEFITLTKETSIVSVIGVADMMYRYNNVSASTYSTFEPLLVIFIAYYILNVILSQIGRFIERKLSYA</sequence>
<dbReference type="GO" id="GO:0022857">
    <property type="term" value="F:transmembrane transporter activity"/>
    <property type="evidence" value="ECO:0007669"/>
    <property type="project" value="InterPro"/>
</dbReference>
<keyword evidence="8 9" id="KW-0472">Membrane</keyword>
<dbReference type="InterPro" id="IPR000515">
    <property type="entry name" value="MetI-like"/>
</dbReference>
<evidence type="ECO:0000313" key="11">
    <source>
        <dbReference type="EMBL" id="TDW16108.1"/>
    </source>
</evidence>
<feature type="transmembrane region" description="Helical" evidence="9">
    <location>
        <begin position="21"/>
        <end position="43"/>
    </location>
</feature>